<sequence length="83" mass="8649">MAVKIASVVTPRVQAADTERFEVSGVAGHDNLAGGLGDGRDQRVVVWSVFWHGVGGQDASGGQIKGQRPAGEYAQHLVVEPAP</sequence>
<dbReference type="EMBL" id="LQPQ01000061">
    <property type="protein sequence ID" value="ORW81278.1"/>
    <property type="molecule type" value="Genomic_DNA"/>
</dbReference>
<keyword evidence="2" id="KW-1185">Reference proteome</keyword>
<organism evidence="1 2">
    <name type="scientific">Mycobacterium riyadhense</name>
    <dbReference type="NCBI Taxonomy" id="486698"/>
    <lineage>
        <taxon>Bacteria</taxon>
        <taxon>Bacillati</taxon>
        <taxon>Actinomycetota</taxon>
        <taxon>Actinomycetes</taxon>
        <taxon>Mycobacteriales</taxon>
        <taxon>Mycobacteriaceae</taxon>
        <taxon>Mycobacterium</taxon>
    </lineage>
</organism>
<evidence type="ECO:0000313" key="2">
    <source>
        <dbReference type="Proteomes" id="UP000193087"/>
    </source>
</evidence>
<dbReference type="Proteomes" id="UP000193087">
    <property type="component" value="Unassembled WGS sequence"/>
</dbReference>
<name>A0A1X2CZP1_9MYCO</name>
<accession>A0A1X2CZP1</accession>
<gene>
    <name evidence="1" type="ORF">AWC22_17350</name>
</gene>
<comment type="caution">
    <text evidence="1">The sequence shown here is derived from an EMBL/GenBank/DDBJ whole genome shotgun (WGS) entry which is preliminary data.</text>
</comment>
<dbReference type="AlphaFoldDB" id="A0A1X2CZP1"/>
<protein>
    <submittedName>
        <fullName evidence="1">Uncharacterized protein</fullName>
    </submittedName>
</protein>
<evidence type="ECO:0000313" key="1">
    <source>
        <dbReference type="EMBL" id="ORW81278.1"/>
    </source>
</evidence>
<reference evidence="1 2" key="1">
    <citation type="submission" date="2016-01" db="EMBL/GenBank/DDBJ databases">
        <title>The new phylogeny of the genus Mycobacterium.</title>
        <authorList>
            <person name="Tarcisio F."/>
            <person name="Conor M."/>
            <person name="Antonella G."/>
            <person name="Elisabetta G."/>
            <person name="Giulia F.S."/>
            <person name="Sara T."/>
            <person name="Anna F."/>
            <person name="Clotilde B."/>
            <person name="Roberto B."/>
            <person name="Veronica D.S."/>
            <person name="Fabio R."/>
            <person name="Monica P."/>
            <person name="Olivier J."/>
            <person name="Enrico T."/>
            <person name="Nicola S."/>
        </authorList>
    </citation>
    <scope>NUCLEOTIDE SEQUENCE [LARGE SCALE GENOMIC DNA]</scope>
    <source>
        <strain evidence="1 2">DSM 45176</strain>
    </source>
</reference>
<proteinExistence type="predicted"/>